<accession>A0A7K6BIA0</accession>
<dbReference type="InterPro" id="IPR051188">
    <property type="entry name" value="PHD-type_Zinc_Finger"/>
</dbReference>
<evidence type="ECO:0000256" key="2">
    <source>
        <dbReference type="ARBA" id="ARBA00022771"/>
    </source>
</evidence>
<dbReference type="PANTHER" id="PTHR12420">
    <property type="entry name" value="PHD FINGER PROTEIN"/>
    <property type="match status" value="1"/>
</dbReference>
<dbReference type="OrthoDB" id="512616at2759"/>
<evidence type="ECO:0000313" key="6">
    <source>
        <dbReference type="Proteomes" id="UP000544127"/>
    </source>
</evidence>
<evidence type="ECO:0000313" key="5">
    <source>
        <dbReference type="EMBL" id="NWV02086.1"/>
    </source>
</evidence>
<feature type="domain" description="PHD-type" evidence="4">
    <location>
        <begin position="1"/>
        <end position="50"/>
    </location>
</feature>
<keyword evidence="5" id="KW-0436">Ligase</keyword>
<keyword evidence="3" id="KW-0862">Zinc</keyword>
<name>A0A7K6BIA0_UPUEP</name>
<dbReference type="PROSITE" id="PS51805">
    <property type="entry name" value="EPHD"/>
    <property type="match status" value="1"/>
</dbReference>
<dbReference type="PANTHER" id="PTHR12420:SF47">
    <property type="entry name" value="PHD FINGER PROTEIN 7"/>
    <property type="match status" value="1"/>
</dbReference>
<evidence type="ECO:0000256" key="3">
    <source>
        <dbReference type="ARBA" id="ARBA00022833"/>
    </source>
</evidence>
<dbReference type="Pfam" id="PF13771">
    <property type="entry name" value="zf-HC5HC2H"/>
    <property type="match status" value="1"/>
</dbReference>
<gene>
    <name evidence="5" type="primary">G2e3_2</name>
    <name evidence="5" type="ORF">UPUEPO_R06993</name>
</gene>
<organism evidence="5 6">
    <name type="scientific">Upupa epops</name>
    <name type="common">Eurasian hoopoe</name>
    <dbReference type="NCBI Taxonomy" id="57439"/>
    <lineage>
        <taxon>Eukaryota</taxon>
        <taxon>Metazoa</taxon>
        <taxon>Chordata</taxon>
        <taxon>Craniata</taxon>
        <taxon>Vertebrata</taxon>
        <taxon>Euteleostomi</taxon>
        <taxon>Archelosauria</taxon>
        <taxon>Archosauria</taxon>
        <taxon>Dinosauria</taxon>
        <taxon>Saurischia</taxon>
        <taxon>Theropoda</taxon>
        <taxon>Coelurosauria</taxon>
        <taxon>Aves</taxon>
        <taxon>Neognathae</taxon>
        <taxon>Neoaves</taxon>
        <taxon>Telluraves</taxon>
        <taxon>Coraciimorphae</taxon>
        <taxon>Bucerotiformes</taxon>
        <taxon>Upupidae</taxon>
        <taxon>Upupa</taxon>
    </lineage>
</organism>
<evidence type="ECO:0000259" key="4">
    <source>
        <dbReference type="PROSITE" id="PS51805"/>
    </source>
</evidence>
<dbReference type="InterPro" id="IPR013083">
    <property type="entry name" value="Znf_RING/FYVE/PHD"/>
</dbReference>
<dbReference type="GO" id="GO:0008270">
    <property type="term" value="F:zinc ion binding"/>
    <property type="evidence" value="ECO:0007669"/>
    <property type="project" value="UniProtKB-KW"/>
</dbReference>
<dbReference type="Gene3D" id="3.30.40.10">
    <property type="entry name" value="Zinc/RING finger domain, C3HC4 (zinc finger)"/>
    <property type="match status" value="1"/>
</dbReference>
<comment type="caution">
    <text evidence="5">The sequence shown here is derived from an EMBL/GenBank/DDBJ whole genome shotgun (WGS) entry which is preliminary data.</text>
</comment>
<proteinExistence type="predicted"/>
<keyword evidence="1" id="KW-0479">Metal-binding</keyword>
<feature type="non-terminal residue" evidence="5">
    <location>
        <position position="97"/>
    </location>
</feature>
<sequence>QKCFVCGERGASITCLAKGCKRRFHLPCAVEGECVTQYLPQYRSFCCQHRPEQEVEATPEATTTCLICLEHVGDRKSFHTLACPVCTNAWFHRGCIQ</sequence>
<dbReference type="EMBL" id="VZRI01024742">
    <property type="protein sequence ID" value="NWV02086.1"/>
    <property type="molecule type" value="Genomic_DNA"/>
</dbReference>
<evidence type="ECO:0000256" key="1">
    <source>
        <dbReference type="ARBA" id="ARBA00022723"/>
    </source>
</evidence>
<reference evidence="5 6" key="1">
    <citation type="submission" date="2019-09" db="EMBL/GenBank/DDBJ databases">
        <title>Bird 10,000 Genomes (B10K) Project - Family phase.</title>
        <authorList>
            <person name="Zhang G."/>
        </authorList>
    </citation>
    <scope>NUCLEOTIDE SEQUENCE [LARGE SCALE GENOMIC DNA]</scope>
    <source>
        <strain evidence="5">B10K-DU-012-37</strain>
    </source>
</reference>
<feature type="non-terminal residue" evidence="5">
    <location>
        <position position="1"/>
    </location>
</feature>
<dbReference type="AlphaFoldDB" id="A0A7K6BIA0"/>
<keyword evidence="6" id="KW-1185">Reference proteome</keyword>
<keyword evidence="2" id="KW-0863">Zinc-finger</keyword>
<dbReference type="Proteomes" id="UP000544127">
    <property type="component" value="Unassembled WGS sequence"/>
</dbReference>
<dbReference type="GO" id="GO:0005634">
    <property type="term" value="C:nucleus"/>
    <property type="evidence" value="ECO:0007669"/>
    <property type="project" value="TreeGrafter"/>
</dbReference>
<dbReference type="InterPro" id="IPR034732">
    <property type="entry name" value="EPHD"/>
</dbReference>
<dbReference type="GO" id="GO:0016874">
    <property type="term" value="F:ligase activity"/>
    <property type="evidence" value="ECO:0007669"/>
    <property type="project" value="UniProtKB-KW"/>
</dbReference>
<protein>
    <submittedName>
        <fullName evidence="5">G2E3 ligase</fullName>
    </submittedName>
</protein>